<reference evidence="14 15" key="1">
    <citation type="submission" date="2023-03" db="EMBL/GenBank/DDBJ databases">
        <title>High recombination rates correlate with genetic variation in Cardiocondyla obscurior ants.</title>
        <authorList>
            <person name="Errbii M."/>
        </authorList>
    </citation>
    <scope>NUCLEOTIDE SEQUENCE [LARGE SCALE GENOMIC DNA]</scope>
    <source>
        <strain evidence="14">Alpha-2009</strain>
        <tissue evidence="14">Whole body</tissue>
    </source>
</reference>
<feature type="domain" description="Kinetochore protein Ndc80 CH" evidence="13">
    <location>
        <begin position="128"/>
        <end position="248"/>
    </location>
</feature>
<feature type="compositionally biased region" description="Basic and acidic residues" evidence="12">
    <location>
        <begin position="19"/>
        <end position="35"/>
    </location>
</feature>
<proteinExistence type="inferred from homology"/>
<evidence type="ECO:0000256" key="10">
    <source>
        <dbReference type="RuleBase" id="RU368072"/>
    </source>
</evidence>
<feature type="coiled-coil region" evidence="11">
    <location>
        <begin position="315"/>
        <end position="391"/>
    </location>
</feature>
<feature type="compositionally biased region" description="Basic residues" evidence="12">
    <location>
        <begin position="1"/>
        <end position="10"/>
    </location>
</feature>
<dbReference type="PANTHER" id="PTHR10643:SF2">
    <property type="entry name" value="KINETOCHORE PROTEIN NDC80 HOMOLOG"/>
    <property type="match status" value="1"/>
</dbReference>
<comment type="function">
    <text evidence="10">Acts as a component of the essential kinetochore-associated NDC80 complex, which is required for chromosome segregation and spindle checkpoint activity.</text>
</comment>
<keyword evidence="9 10" id="KW-0137">Centromere</keyword>
<evidence type="ECO:0000256" key="8">
    <source>
        <dbReference type="ARBA" id="ARBA00023306"/>
    </source>
</evidence>
<dbReference type="InterPro" id="IPR038273">
    <property type="entry name" value="Ndc80_sf"/>
</dbReference>
<dbReference type="Proteomes" id="UP001430953">
    <property type="component" value="Unassembled WGS sequence"/>
</dbReference>
<dbReference type="Pfam" id="PF03801">
    <property type="entry name" value="Ndc80_HEC"/>
    <property type="match status" value="1"/>
</dbReference>
<accession>A0AAW2EUI9</accession>
<dbReference type="EMBL" id="JADYXP020000018">
    <property type="protein sequence ID" value="KAL0106114.1"/>
    <property type="molecule type" value="Genomic_DNA"/>
</dbReference>
<keyword evidence="7 10" id="KW-0539">Nucleus</keyword>
<dbReference type="InterPro" id="IPR005550">
    <property type="entry name" value="Kinetochore_Ndc80"/>
</dbReference>
<dbReference type="GO" id="GO:0051301">
    <property type="term" value="P:cell division"/>
    <property type="evidence" value="ECO:0007669"/>
    <property type="project" value="UniProtKB-UniRule"/>
</dbReference>
<feature type="region of interest" description="Disordered" evidence="12">
    <location>
        <begin position="108"/>
        <end position="135"/>
    </location>
</feature>
<dbReference type="GO" id="GO:0051315">
    <property type="term" value="P:attachment of mitotic spindle microtubules to kinetochore"/>
    <property type="evidence" value="ECO:0007669"/>
    <property type="project" value="UniProtKB-UniRule"/>
</dbReference>
<evidence type="ECO:0000256" key="1">
    <source>
        <dbReference type="ARBA" id="ARBA00007050"/>
    </source>
</evidence>
<evidence type="ECO:0000256" key="12">
    <source>
        <dbReference type="SAM" id="MobiDB-lite"/>
    </source>
</evidence>
<keyword evidence="15" id="KW-1185">Reference proteome</keyword>
<keyword evidence="6 11" id="KW-0175">Coiled coil</keyword>
<evidence type="ECO:0000256" key="3">
    <source>
        <dbReference type="ARBA" id="ARBA00022618"/>
    </source>
</evidence>
<evidence type="ECO:0000256" key="5">
    <source>
        <dbReference type="ARBA" id="ARBA00022838"/>
    </source>
</evidence>
<feature type="coiled-coil region" evidence="11">
    <location>
        <begin position="532"/>
        <end position="617"/>
    </location>
</feature>
<keyword evidence="3 10" id="KW-0132">Cell division</keyword>
<dbReference type="GO" id="GO:0005634">
    <property type="term" value="C:nucleus"/>
    <property type="evidence" value="ECO:0007669"/>
    <property type="project" value="UniProtKB-SubCell"/>
</dbReference>
<evidence type="ECO:0000313" key="14">
    <source>
        <dbReference type="EMBL" id="KAL0106114.1"/>
    </source>
</evidence>
<evidence type="ECO:0000259" key="13">
    <source>
        <dbReference type="Pfam" id="PF03801"/>
    </source>
</evidence>
<name>A0AAW2EUI9_9HYME</name>
<comment type="subcellular location">
    <subcellularLocation>
        <location evidence="10">Chromosome</location>
        <location evidence="10">Centromere</location>
        <location evidence="10">Kinetochore</location>
    </subcellularLocation>
    <subcellularLocation>
        <location evidence="10">Nucleus</location>
    </subcellularLocation>
</comment>
<evidence type="ECO:0000256" key="7">
    <source>
        <dbReference type="ARBA" id="ARBA00023242"/>
    </source>
</evidence>
<evidence type="ECO:0000256" key="6">
    <source>
        <dbReference type="ARBA" id="ARBA00023054"/>
    </source>
</evidence>
<dbReference type="Gene3D" id="1.10.418.30">
    <property type="entry name" value="Ncd80 complex, Ncd80 subunit"/>
    <property type="match status" value="1"/>
</dbReference>
<dbReference type="InterPro" id="IPR055260">
    <property type="entry name" value="Ndc80_CH"/>
</dbReference>
<evidence type="ECO:0000313" key="15">
    <source>
        <dbReference type="Proteomes" id="UP001430953"/>
    </source>
</evidence>
<keyword evidence="2 10" id="KW-0158">Chromosome</keyword>
<evidence type="ECO:0000256" key="2">
    <source>
        <dbReference type="ARBA" id="ARBA00022454"/>
    </source>
</evidence>
<keyword evidence="4 10" id="KW-0498">Mitosis</keyword>
<protein>
    <recommendedName>
        <fullName evidence="10">Kinetochore protein NDC80</fullName>
    </recommendedName>
</protein>
<comment type="caution">
    <text evidence="14">The sequence shown here is derived from an EMBL/GenBank/DDBJ whole genome shotgun (WGS) entry which is preliminary data.</text>
</comment>
<gene>
    <name evidence="14" type="ORF">PUN28_016087</name>
</gene>
<comment type="similarity">
    <text evidence="1 10">Belongs to the NDC80/HEC1 family.</text>
</comment>
<organism evidence="14 15">
    <name type="scientific">Cardiocondyla obscurior</name>
    <dbReference type="NCBI Taxonomy" id="286306"/>
    <lineage>
        <taxon>Eukaryota</taxon>
        <taxon>Metazoa</taxon>
        <taxon>Ecdysozoa</taxon>
        <taxon>Arthropoda</taxon>
        <taxon>Hexapoda</taxon>
        <taxon>Insecta</taxon>
        <taxon>Pterygota</taxon>
        <taxon>Neoptera</taxon>
        <taxon>Endopterygota</taxon>
        <taxon>Hymenoptera</taxon>
        <taxon>Apocrita</taxon>
        <taxon>Aculeata</taxon>
        <taxon>Formicoidea</taxon>
        <taxon>Formicidae</taxon>
        <taxon>Myrmicinae</taxon>
        <taxon>Cardiocondyla</taxon>
    </lineage>
</organism>
<evidence type="ECO:0000256" key="4">
    <source>
        <dbReference type="ARBA" id="ARBA00022776"/>
    </source>
</evidence>
<dbReference type="GO" id="GO:0031262">
    <property type="term" value="C:Ndc80 complex"/>
    <property type="evidence" value="ECO:0007669"/>
    <property type="project" value="UniProtKB-UniRule"/>
</dbReference>
<sequence length="646" mass="74626">MHGSSLKRRSSSNPVRISIIDREDKSLTGRPDRRTQTLKSKKISIGESSHIPRPRFRSSSCDRAGSLGRKSCLKVTGKTPLKATTPITPSRSSNRLLPNIVLTASTSRHHAQLAAGRSPSGERNVGAKGPRKDTRPLGDKMYQIDLLHKIDSYFNLIQCSIMLNSNHSLKPITLKMFVEVSGFLLQNFIIKHELTTTNYIEELPKYAKKLHYPGVINKSWLKTANAMHSWPYVLGWIGWLVEICQVKESALNIYQIETLPFIGSDQQSQSLSLELQALLESYTAWNDEKLEEEAEILQQYLDKILIHQGVTEEDMNQAHREMEEEEIKLQMHEEESQNLDETIKHLQQKIASLQTKESQKLNDIKTMDNDINKLSAETNQLEAEYVALNKQIQIGNSDYEKLIRTVKHQPVSKSVIKNIDKQCIEVQNYIHQFDEHLKDYEKELYILDLKFANVNSDLNKAILSYNKQVFMHIDNDVGLNFDELKLPEKEFLNPQMIEEMKERASLIIMFKDKLKNQNDEVESLIHSNTIQLKEMQEKVKSSLDENKLTEEMNYVNEKRENAKKEKAKLTKQIESLRSEIKEMQSTLPDIQAADLELEEAQDKLDAVERRKLFLEQAAKRFFAEFYKVIGEHRQELHNILEKDGTK</sequence>
<keyword evidence="8 10" id="KW-0131">Cell cycle</keyword>
<dbReference type="AlphaFoldDB" id="A0AAW2EUI9"/>
<feature type="region of interest" description="Disordered" evidence="12">
    <location>
        <begin position="1"/>
        <end position="67"/>
    </location>
</feature>
<comment type="subunit">
    <text evidence="10">Component of the NDC80 complex.</text>
</comment>
<keyword evidence="5 10" id="KW-0995">Kinetochore</keyword>
<evidence type="ECO:0000256" key="9">
    <source>
        <dbReference type="ARBA" id="ARBA00023328"/>
    </source>
</evidence>
<dbReference type="PANTHER" id="PTHR10643">
    <property type="entry name" value="KINETOCHORE PROTEIN NDC80"/>
    <property type="match status" value="1"/>
</dbReference>
<evidence type="ECO:0000256" key="11">
    <source>
        <dbReference type="SAM" id="Coils"/>
    </source>
</evidence>